<gene>
    <name evidence="2" type="ORF">GCM10009545_28450</name>
    <name evidence="3" type="ORF">GCM10011581_44480</name>
</gene>
<proteinExistence type="predicted"/>
<feature type="transmembrane region" description="Helical" evidence="1">
    <location>
        <begin position="58"/>
        <end position="77"/>
    </location>
</feature>
<keyword evidence="1" id="KW-1133">Transmembrane helix</keyword>
<accession>A0A917K6D6</accession>
<evidence type="ECO:0000313" key="2">
    <source>
        <dbReference type="EMBL" id="GAA0524466.1"/>
    </source>
</evidence>
<dbReference type="EMBL" id="BMMT01000020">
    <property type="protein sequence ID" value="GGJ02422.1"/>
    <property type="molecule type" value="Genomic_DNA"/>
</dbReference>
<keyword evidence="1" id="KW-0812">Transmembrane</keyword>
<dbReference type="AlphaFoldDB" id="A0A917K6D6"/>
<comment type="caution">
    <text evidence="3">The sequence shown here is derived from an EMBL/GenBank/DDBJ whole genome shotgun (WGS) entry which is preliminary data.</text>
</comment>
<keyword evidence="5" id="KW-1185">Reference proteome</keyword>
<sequence>MGWIDQVLTAAVVAVTTACLTRLVRCRRAGRQPGGSDVAHVLMGVGMVAMFLPPVLPAAAWAALFTAYAVWSAALAWRRRTGWSALHHVIGALAMAYMFAAARPHEPTTHLVSLSAGHGHGSAVTLGPATPAGFAFPLIAWVLAVYCALSAGFAGTDLLRARPALTATTELVLSLSMGYMFLAML</sequence>
<evidence type="ECO:0000313" key="5">
    <source>
        <dbReference type="Proteomes" id="UP001500220"/>
    </source>
</evidence>
<evidence type="ECO:0000256" key="1">
    <source>
        <dbReference type="SAM" id="Phobius"/>
    </source>
</evidence>
<dbReference type="Pfam" id="PF17197">
    <property type="entry name" value="DUF5134"/>
    <property type="match status" value="1"/>
</dbReference>
<evidence type="ECO:0008006" key="6">
    <source>
        <dbReference type="Google" id="ProtNLM"/>
    </source>
</evidence>
<dbReference type="RefSeq" id="WP_188990837.1">
    <property type="nucleotide sequence ID" value="NZ_BAAAHC010000010.1"/>
</dbReference>
<keyword evidence="1" id="KW-0472">Membrane</keyword>
<dbReference type="Proteomes" id="UP001500220">
    <property type="component" value="Unassembled WGS sequence"/>
</dbReference>
<reference evidence="2" key="4">
    <citation type="submission" date="2023-12" db="EMBL/GenBank/DDBJ databases">
        <authorList>
            <person name="Sun Q."/>
            <person name="Inoue M."/>
        </authorList>
    </citation>
    <scope>NUCLEOTIDE SEQUENCE</scope>
    <source>
        <strain evidence="2">JCM 10664</strain>
    </source>
</reference>
<name>A0A917K6D6_9PSEU</name>
<reference evidence="3 4" key="1">
    <citation type="journal article" date="2014" name="Int. J. Syst. Evol. Microbiol.">
        <title>Complete genome sequence of Corynebacterium casei LMG S-19264T (=DSM 44701T), isolated from a smear-ripened cheese.</title>
        <authorList>
            <consortium name="US DOE Joint Genome Institute (JGI-PGF)"/>
            <person name="Walter F."/>
            <person name="Albersmeier A."/>
            <person name="Kalinowski J."/>
            <person name="Ruckert C."/>
        </authorList>
    </citation>
    <scope>NUCLEOTIDE SEQUENCE [LARGE SCALE GENOMIC DNA]</scope>
    <source>
        <strain evidence="3 4">CGMCC 4.7206</strain>
    </source>
</reference>
<reference evidence="3" key="3">
    <citation type="submission" date="2020-09" db="EMBL/GenBank/DDBJ databases">
        <authorList>
            <person name="Sun Q."/>
            <person name="Zhou Y."/>
        </authorList>
    </citation>
    <scope>NUCLEOTIDE SEQUENCE</scope>
    <source>
        <strain evidence="3">CGMCC 4.7206</strain>
    </source>
</reference>
<reference evidence="2 5" key="2">
    <citation type="journal article" date="2019" name="Int. J. Syst. Evol. Microbiol.">
        <title>The Global Catalogue of Microorganisms (GCM) 10K type strain sequencing project: providing services to taxonomists for standard genome sequencing and annotation.</title>
        <authorList>
            <consortium name="The Broad Institute Genomics Platform"/>
            <consortium name="The Broad Institute Genome Sequencing Center for Infectious Disease"/>
            <person name="Wu L."/>
            <person name="Ma J."/>
        </authorList>
    </citation>
    <scope>NUCLEOTIDE SEQUENCE [LARGE SCALE GENOMIC DNA]</scope>
    <source>
        <strain evidence="2 5">JCM 10664</strain>
    </source>
</reference>
<dbReference type="EMBL" id="BAAAHC010000010">
    <property type="protein sequence ID" value="GAA0524466.1"/>
    <property type="molecule type" value="Genomic_DNA"/>
</dbReference>
<feature type="transmembrane region" description="Helical" evidence="1">
    <location>
        <begin position="165"/>
        <end position="184"/>
    </location>
</feature>
<dbReference type="Proteomes" id="UP000597989">
    <property type="component" value="Unassembled WGS sequence"/>
</dbReference>
<feature type="transmembrane region" description="Helical" evidence="1">
    <location>
        <begin position="134"/>
        <end position="153"/>
    </location>
</feature>
<feature type="transmembrane region" description="Helical" evidence="1">
    <location>
        <begin position="84"/>
        <end position="102"/>
    </location>
</feature>
<dbReference type="InterPro" id="IPR033458">
    <property type="entry name" value="DUF5134"/>
</dbReference>
<evidence type="ECO:0000313" key="3">
    <source>
        <dbReference type="EMBL" id="GGJ02422.1"/>
    </source>
</evidence>
<protein>
    <recommendedName>
        <fullName evidence="6">DUF5134 domain-containing protein</fullName>
    </recommendedName>
</protein>
<organism evidence="3 4">
    <name type="scientific">Saccharopolyspora thermophila</name>
    <dbReference type="NCBI Taxonomy" id="89367"/>
    <lineage>
        <taxon>Bacteria</taxon>
        <taxon>Bacillati</taxon>
        <taxon>Actinomycetota</taxon>
        <taxon>Actinomycetes</taxon>
        <taxon>Pseudonocardiales</taxon>
        <taxon>Pseudonocardiaceae</taxon>
        <taxon>Saccharopolyspora</taxon>
    </lineage>
</organism>
<evidence type="ECO:0000313" key="4">
    <source>
        <dbReference type="Proteomes" id="UP000597989"/>
    </source>
</evidence>